<dbReference type="KEGG" id="gcr:GcLGCM259_2468"/>
<dbReference type="RefSeq" id="WP_138926816.1">
    <property type="nucleotide sequence ID" value="NZ_CP034412.1"/>
</dbReference>
<gene>
    <name evidence="1" type="ORF">GcLGCM259_2468</name>
</gene>
<proteinExistence type="predicted"/>
<keyword evidence="2" id="KW-1185">Reference proteome</keyword>
<evidence type="ECO:0000313" key="2">
    <source>
        <dbReference type="Proteomes" id="UP000307000"/>
    </source>
</evidence>
<accession>A0A5B7WXT5</accession>
<reference evidence="1 2" key="1">
    <citation type="submission" date="2018-12" db="EMBL/GenBank/DDBJ databases">
        <title>Complete Genome Sequence of Glutamicibacter creatinolyticus strain LGCM259,isolated from an abscess of a 12-year-old mare in Italy.</title>
        <authorList>
            <person name="Santos R.G."/>
            <person name="Silva A.L."/>
            <person name="Seyffert N."/>
            <person name="Castro T.L.P."/>
            <person name="Attili A.R."/>
            <person name="Rifici C."/>
            <person name="Mazzullo G."/>
            <person name="Brenig B."/>
            <person name="Venanzi F."/>
            <person name="Azevedo V."/>
        </authorList>
    </citation>
    <scope>NUCLEOTIDE SEQUENCE [LARGE SCALE GENOMIC DNA]</scope>
    <source>
        <strain evidence="1 2">LGCM 259</strain>
    </source>
</reference>
<dbReference type="AlphaFoldDB" id="A0A5B7WXT5"/>
<sequence>MPGRIIRTQTAQRVAQVLATNEGKEYLGLFGWKAGVPIVMTQASESLADAMGLASIHGRAVFIAVIDRHTDELMMLHLSTQQPDLRTVGAMPQEMGMGEFFGKLTQADGVMTFRVPQWKYSVVAHKIPSHEVFREVVSQRGYRFATMR</sequence>
<name>A0A5B7WXT5_9MICC</name>
<protein>
    <submittedName>
        <fullName evidence="1">Uncharacterized protein</fullName>
    </submittedName>
</protein>
<dbReference type="EMBL" id="CP034412">
    <property type="protein sequence ID" value="QCY48175.1"/>
    <property type="molecule type" value="Genomic_DNA"/>
</dbReference>
<evidence type="ECO:0000313" key="1">
    <source>
        <dbReference type="EMBL" id="QCY48175.1"/>
    </source>
</evidence>
<dbReference type="Proteomes" id="UP000307000">
    <property type="component" value="Chromosome"/>
</dbReference>
<organism evidence="1 2">
    <name type="scientific">Glutamicibacter creatinolyticus</name>
    <dbReference type="NCBI Taxonomy" id="162496"/>
    <lineage>
        <taxon>Bacteria</taxon>
        <taxon>Bacillati</taxon>
        <taxon>Actinomycetota</taxon>
        <taxon>Actinomycetes</taxon>
        <taxon>Micrococcales</taxon>
        <taxon>Micrococcaceae</taxon>
        <taxon>Glutamicibacter</taxon>
    </lineage>
</organism>